<reference evidence="2" key="1">
    <citation type="submission" date="2014-05" db="EMBL/GenBank/DDBJ databases">
        <title>The transcriptome of the halophilic microalga Tetraselmis sp. GSL018 isolated from the Great Salt Lake, Utah.</title>
        <authorList>
            <person name="Jinkerson R.E."/>
            <person name="D'Adamo S."/>
            <person name="Posewitz M.C."/>
        </authorList>
    </citation>
    <scope>NUCLEOTIDE SEQUENCE</scope>
    <source>
        <strain evidence="2">GSL018</strain>
    </source>
</reference>
<feature type="compositionally biased region" description="Basic residues" evidence="1">
    <location>
        <begin position="219"/>
        <end position="231"/>
    </location>
</feature>
<evidence type="ECO:0000313" key="2">
    <source>
        <dbReference type="EMBL" id="JAC74017.1"/>
    </source>
</evidence>
<proteinExistence type="predicted"/>
<sequence length="347" mass="38037">MLLHNLMLYSTERATQLRRHIAGSGFVPCVVDPFIVAAVEELRCGGGVDGARQRAAAVNLRTALRIVCISTHKIGVLREHYASSPLLGRCLSAVLELPPPQSPARELSLLCRIACNLDSPRRSGGLLLGSALREQEEPVRREARRLFWQESSVVPVLRTSAAHQQLCLPNAMGTQPPPDAASVLSCNQGGAPTKLPPAKSQVHKEETTLRTGTSNTATKNRRKKQRKRARLRAQQAQFLLGNIDGPNRESSEPEQTETDVPSKPSPLMPYETDNGIPEELPEISDAGSEKSFRQEATVTRRILVEPQGLIADEAGNESEHSSKYSDFDIDCVMQEVADLQVSSRTDR</sequence>
<organism evidence="2">
    <name type="scientific">Tetraselmis sp. GSL018</name>
    <dbReference type="NCBI Taxonomy" id="582737"/>
    <lineage>
        <taxon>Eukaryota</taxon>
        <taxon>Viridiplantae</taxon>
        <taxon>Chlorophyta</taxon>
        <taxon>core chlorophytes</taxon>
        <taxon>Chlorodendrophyceae</taxon>
        <taxon>Chlorodendrales</taxon>
        <taxon>Chlorodendraceae</taxon>
        <taxon>Tetraselmis</taxon>
    </lineage>
</organism>
<evidence type="ECO:0000256" key="1">
    <source>
        <dbReference type="SAM" id="MobiDB-lite"/>
    </source>
</evidence>
<gene>
    <name evidence="2" type="ORF">TSPGSL018_27109</name>
</gene>
<protein>
    <submittedName>
        <fullName evidence="2">Uncharacterized protein</fullName>
    </submittedName>
</protein>
<dbReference type="AlphaFoldDB" id="A0A061RM61"/>
<accession>A0A061RM61</accession>
<feature type="region of interest" description="Disordered" evidence="1">
    <location>
        <begin position="169"/>
        <end position="269"/>
    </location>
</feature>
<dbReference type="EMBL" id="GBEZ01011799">
    <property type="protein sequence ID" value="JAC74017.1"/>
    <property type="molecule type" value="Transcribed_RNA"/>
</dbReference>
<name>A0A061RM61_9CHLO</name>